<organism evidence="3 5">
    <name type="scientific">Archangium gephyra</name>
    <dbReference type="NCBI Taxonomy" id="48"/>
    <lineage>
        <taxon>Bacteria</taxon>
        <taxon>Pseudomonadati</taxon>
        <taxon>Myxococcota</taxon>
        <taxon>Myxococcia</taxon>
        <taxon>Myxococcales</taxon>
        <taxon>Cystobacterineae</taxon>
        <taxon>Archangiaceae</taxon>
        <taxon>Archangium</taxon>
    </lineage>
</organism>
<gene>
    <name evidence="3" type="ORF">AA314_09716</name>
    <name evidence="4" type="ORF">ATI61_107524</name>
</gene>
<evidence type="ECO:0000313" key="5">
    <source>
        <dbReference type="Proteomes" id="UP000035579"/>
    </source>
</evidence>
<reference evidence="3 5" key="1">
    <citation type="submission" date="2015-05" db="EMBL/GenBank/DDBJ databases">
        <title>Genome assembly of Archangium gephyra DSM 2261.</title>
        <authorList>
            <person name="Sharma G."/>
            <person name="Subramanian S."/>
        </authorList>
    </citation>
    <scope>NUCLEOTIDE SEQUENCE [LARGE SCALE GENOMIC DNA]</scope>
    <source>
        <strain evidence="3 5">DSM 2261</strain>
    </source>
</reference>
<dbReference type="EMBL" id="QUMU01000007">
    <property type="protein sequence ID" value="REG29827.1"/>
    <property type="molecule type" value="Genomic_DNA"/>
</dbReference>
<evidence type="ECO:0000313" key="3">
    <source>
        <dbReference type="EMBL" id="AKJ08090.1"/>
    </source>
</evidence>
<dbReference type="EMBL" id="CP011509">
    <property type="protein sequence ID" value="AKJ08090.1"/>
    <property type="molecule type" value="Genomic_DNA"/>
</dbReference>
<accession>A0AAC8QJ53</accession>
<evidence type="ECO:0000313" key="6">
    <source>
        <dbReference type="Proteomes" id="UP000256345"/>
    </source>
</evidence>
<evidence type="ECO:0000259" key="1">
    <source>
        <dbReference type="Pfam" id="PF13401"/>
    </source>
</evidence>
<feature type="domain" description="ORC1/DEAH AAA+ ATPase" evidence="1">
    <location>
        <begin position="136"/>
        <end position="254"/>
    </location>
</feature>
<name>A0AAC8QJ53_9BACT</name>
<dbReference type="InterPro" id="IPR027417">
    <property type="entry name" value="P-loop_NTPase"/>
</dbReference>
<dbReference type="InterPro" id="IPR045430">
    <property type="entry name" value="EAD1"/>
</dbReference>
<dbReference type="SUPFAM" id="SSF52540">
    <property type="entry name" value="P-loop containing nucleoside triphosphate hydrolases"/>
    <property type="match status" value="1"/>
</dbReference>
<dbReference type="AlphaFoldDB" id="A0AAC8QJ53"/>
<protein>
    <submittedName>
        <fullName evidence="3">Uncharacterized protein</fullName>
    </submittedName>
</protein>
<dbReference type="RefSeq" id="WP_047860944.1">
    <property type="nucleotide sequence ID" value="NZ_CP011509.1"/>
</dbReference>
<dbReference type="Gene3D" id="3.40.50.300">
    <property type="entry name" value="P-loop containing nucleotide triphosphate hydrolases"/>
    <property type="match status" value="1"/>
</dbReference>
<dbReference type="KEGG" id="age:AA314_09716"/>
<dbReference type="Pfam" id="PF13401">
    <property type="entry name" value="AAA_22"/>
    <property type="match status" value="1"/>
</dbReference>
<dbReference type="Pfam" id="PF19955">
    <property type="entry name" value="EAD1"/>
    <property type="match status" value="1"/>
</dbReference>
<sequence length="361" mass="40120">MPVDSSDNIFVSLVEALKGVYPSQHDLELLAGLGLGASLDHLTPPGTLEYRIFKLVERYDAEAKVPKLVHAVHSHRPGDPKVRALFARFFPGSVPVPTEATQGAASPFDCYRLGEDTLFLDRKELRKALRAIESGSGRNVLVITGRRGSGKTFTCRLLQHGANQHGYQIVVVNLREELLPGDGPDVLARSLLRQMGLSVNELPAQGQESATRWILNIVHWMVGLIRNAQSNKKWWLVIDGFERDVTPEEVRLLVTHLAAKIDLSLPNVRLGLLGYDEPPAPPLTPARARFEKLGRINQSDIEEFFAQAFQERGQPVSPDILKVASERVLQKLPQGDPDDMRILHDLVQEALQLLFTPEVAK</sequence>
<keyword evidence="6" id="KW-1185">Reference proteome</keyword>
<proteinExistence type="predicted"/>
<evidence type="ECO:0000259" key="2">
    <source>
        <dbReference type="Pfam" id="PF19955"/>
    </source>
</evidence>
<dbReference type="InterPro" id="IPR049945">
    <property type="entry name" value="AAA_22"/>
</dbReference>
<dbReference type="Proteomes" id="UP000256345">
    <property type="component" value="Unassembled WGS sequence"/>
</dbReference>
<evidence type="ECO:0000313" key="4">
    <source>
        <dbReference type="EMBL" id="REG29827.1"/>
    </source>
</evidence>
<feature type="domain" description="Effector-associated" evidence="2">
    <location>
        <begin position="11"/>
        <end position="88"/>
    </location>
</feature>
<reference evidence="4 6" key="2">
    <citation type="submission" date="2018-08" db="EMBL/GenBank/DDBJ databases">
        <title>Genomic Encyclopedia of Archaeal and Bacterial Type Strains, Phase II (KMG-II): from individual species to whole genera.</title>
        <authorList>
            <person name="Goeker M."/>
        </authorList>
    </citation>
    <scope>NUCLEOTIDE SEQUENCE [LARGE SCALE GENOMIC DNA]</scope>
    <source>
        <strain evidence="4 6">DSM 2261</strain>
    </source>
</reference>
<dbReference type="Proteomes" id="UP000035579">
    <property type="component" value="Chromosome"/>
</dbReference>